<keyword evidence="1" id="KW-0378">Hydrolase</keyword>
<evidence type="ECO:0000313" key="3">
    <source>
        <dbReference type="EMBL" id="OGK39978.1"/>
    </source>
</evidence>
<organism evidence="3 4">
    <name type="scientific">Candidatus Roizmanbacteria bacterium RIFCSPLOWO2_01_FULL_37_12</name>
    <dbReference type="NCBI Taxonomy" id="1802056"/>
    <lineage>
        <taxon>Bacteria</taxon>
        <taxon>Candidatus Roizmaniibacteriota</taxon>
    </lineage>
</organism>
<accession>A0A1F7I9D5</accession>
<dbReference type="InterPro" id="IPR000086">
    <property type="entry name" value="NUDIX_hydrolase_dom"/>
</dbReference>
<dbReference type="Gene3D" id="3.90.79.10">
    <property type="entry name" value="Nucleoside Triphosphate Pyrophosphohydrolase"/>
    <property type="match status" value="1"/>
</dbReference>
<evidence type="ECO:0000313" key="4">
    <source>
        <dbReference type="Proteomes" id="UP000177698"/>
    </source>
</evidence>
<dbReference type="STRING" id="1802056.A2954_01785"/>
<dbReference type="EMBL" id="MGAG01000032">
    <property type="protein sequence ID" value="OGK39978.1"/>
    <property type="molecule type" value="Genomic_DNA"/>
</dbReference>
<dbReference type="PROSITE" id="PS00893">
    <property type="entry name" value="NUDIX_BOX"/>
    <property type="match status" value="1"/>
</dbReference>
<dbReference type="InterPro" id="IPR020084">
    <property type="entry name" value="NUDIX_hydrolase_CS"/>
</dbReference>
<proteinExistence type="predicted"/>
<comment type="caution">
    <text evidence="3">The sequence shown here is derived from an EMBL/GenBank/DDBJ whole genome shotgun (WGS) entry which is preliminary data.</text>
</comment>
<dbReference type="Proteomes" id="UP000177698">
    <property type="component" value="Unassembled WGS sequence"/>
</dbReference>
<sequence length="66" mass="7485">MHTIKTVAYLLIENKNLLLVRARNKIAFYMPGGKQDPGENSVTALIREIKEEIGIVKNLKNKGYID</sequence>
<evidence type="ECO:0000259" key="2">
    <source>
        <dbReference type="PROSITE" id="PS51462"/>
    </source>
</evidence>
<gene>
    <name evidence="3" type="ORF">A2954_01785</name>
</gene>
<dbReference type="InterPro" id="IPR015797">
    <property type="entry name" value="NUDIX_hydrolase-like_dom_sf"/>
</dbReference>
<feature type="domain" description="Nudix hydrolase" evidence="2">
    <location>
        <begin position="1"/>
        <end position="66"/>
    </location>
</feature>
<reference evidence="3 4" key="1">
    <citation type="journal article" date="2016" name="Nat. Commun.">
        <title>Thousands of microbial genomes shed light on interconnected biogeochemical processes in an aquifer system.</title>
        <authorList>
            <person name="Anantharaman K."/>
            <person name="Brown C.T."/>
            <person name="Hug L.A."/>
            <person name="Sharon I."/>
            <person name="Castelle C.J."/>
            <person name="Probst A.J."/>
            <person name="Thomas B.C."/>
            <person name="Singh A."/>
            <person name="Wilkins M.J."/>
            <person name="Karaoz U."/>
            <person name="Brodie E.L."/>
            <person name="Williams K.H."/>
            <person name="Hubbard S.S."/>
            <person name="Banfield J.F."/>
        </authorList>
    </citation>
    <scope>NUCLEOTIDE SEQUENCE [LARGE SCALE GENOMIC DNA]</scope>
</reference>
<dbReference type="GO" id="GO:0016787">
    <property type="term" value="F:hydrolase activity"/>
    <property type="evidence" value="ECO:0007669"/>
    <property type="project" value="UniProtKB-KW"/>
</dbReference>
<name>A0A1F7I9D5_9BACT</name>
<dbReference type="PROSITE" id="PS51462">
    <property type="entry name" value="NUDIX"/>
    <property type="match status" value="1"/>
</dbReference>
<dbReference type="Pfam" id="PF00293">
    <property type="entry name" value="NUDIX"/>
    <property type="match status" value="1"/>
</dbReference>
<dbReference type="SUPFAM" id="SSF55811">
    <property type="entry name" value="Nudix"/>
    <property type="match status" value="1"/>
</dbReference>
<evidence type="ECO:0000256" key="1">
    <source>
        <dbReference type="ARBA" id="ARBA00022801"/>
    </source>
</evidence>
<protein>
    <recommendedName>
        <fullName evidence="2">Nudix hydrolase domain-containing protein</fullName>
    </recommendedName>
</protein>
<dbReference type="AlphaFoldDB" id="A0A1F7I9D5"/>